<feature type="transmembrane region" description="Helical" evidence="10">
    <location>
        <begin position="427"/>
        <end position="448"/>
    </location>
</feature>
<feature type="transmembrane region" description="Helical" evidence="10">
    <location>
        <begin position="391"/>
        <end position="415"/>
    </location>
</feature>
<accession>A0A7J6HPR3</accession>
<evidence type="ECO:0000256" key="3">
    <source>
        <dbReference type="ARBA" id="ARBA00005227"/>
    </source>
</evidence>
<evidence type="ECO:0000256" key="6">
    <source>
        <dbReference type="ARBA" id="ARBA00022753"/>
    </source>
</evidence>
<dbReference type="EMBL" id="JAATIQ010000034">
    <property type="protein sequence ID" value="KAF4397262.1"/>
    <property type="molecule type" value="Genomic_DNA"/>
</dbReference>
<dbReference type="InterPro" id="IPR004240">
    <property type="entry name" value="EMP70"/>
</dbReference>
<keyword evidence="5 10" id="KW-0732">Signal</keyword>
<proteinExistence type="inferred from homology"/>
<feature type="transmembrane region" description="Helical" evidence="10">
    <location>
        <begin position="495"/>
        <end position="518"/>
    </location>
</feature>
<feature type="signal peptide" evidence="10">
    <location>
        <begin position="1"/>
        <end position="19"/>
    </location>
</feature>
<keyword evidence="9 10" id="KW-0472">Membrane</keyword>
<keyword evidence="4 10" id="KW-0812">Transmembrane</keyword>
<protein>
    <recommendedName>
        <fullName evidence="10">Transmembrane 9 superfamily member</fullName>
    </recommendedName>
</protein>
<dbReference type="GO" id="GO:0000139">
    <property type="term" value="C:Golgi membrane"/>
    <property type="evidence" value="ECO:0007669"/>
    <property type="project" value="UniProtKB-SubCell"/>
</dbReference>
<evidence type="ECO:0000256" key="4">
    <source>
        <dbReference type="ARBA" id="ARBA00022692"/>
    </source>
</evidence>
<feature type="transmembrane region" description="Helical" evidence="10">
    <location>
        <begin position="603"/>
        <end position="628"/>
    </location>
</feature>
<evidence type="ECO:0000256" key="5">
    <source>
        <dbReference type="ARBA" id="ARBA00022729"/>
    </source>
</evidence>
<keyword evidence="7 10" id="KW-1133">Transmembrane helix</keyword>
<feature type="chain" id="PRO_5029951590" description="Transmembrane 9 superfamily member" evidence="10">
    <location>
        <begin position="20"/>
        <end position="634"/>
    </location>
</feature>
<dbReference type="PANTHER" id="PTHR10766:SF169">
    <property type="entry name" value="TRANSMEMBRANE 9 SUPERFAMILY MEMBER"/>
    <property type="match status" value="1"/>
</dbReference>
<comment type="subcellular location">
    <subcellularLocation>
        <location evidence="1">Endosome membrane</location>
        <topology evidence="1">Multi-pass membrane protein</topology>
    </subcellularLocation>
    <subcellularLocation>
        <location evidence="2">Golgi apparatus membrane</location>
        <topology evidence="2">Multi-pass membrane protein</topology>
    </subcellularLocation>
</comment>
<dbReference type="GO" id="GO:0072657">
    <property type="term" value="P:protein localization to membrane"/>
    <property type="evidence" value="ECO:0007669"/>
    <property type="project" value="TreeGrafter"/>
</dbReference>
<dbReference type="Proteomes" id="UP000583929">
    <property type="component" value="Unassembled WGS sequence"/>
</dbReference>
<dbReference type="PANTHER" id="PTHR10766">
    <property type="entry name" value="TRANSMEMBRANE 9 SUPERFAMILY PROTEIN"/>
    <property type="match status" value="1"/>
</dbReference>
<feature type="transmembrane region" description="Helical" evidence="10">
    <location>
        <begin position="226"/>
        <end position="248"/>
    </location>
</feature>
<evidence type="ECO:0000256" key="1">
    <source>
        <dbReference type="ARBA" id="ARBA00004337"/>
    </source>
</evidence>
<dbReference type="PRINTS" id="PR00176">
    <property type="entry name" value="NANEUSMPORT"/>
</dbReference>
<feature type="transmembrane region" description="Helical" evidence="10">
    <location>
        <begin position="357"/>
        <end position="379"/>
    </location>
</feature>
<feature type="transmembrane region" description="Helical" evidence="10">
    <location>
        <begin position="559"/>
        <end position="583"/>
    </location>
</feature>
<reference evidence="11 12" key="1">
    <citation type="journal article" date="2020" name="bioRxiv">
        <title>Sequence and annotation of 42 cannabis genomes reveals extensive copy number variation in cannabinoid synthesis and pathogen resistance genes.</title>
        <authorList>
            <person name="Mckernan K.J."/>
            <person name="Helbert Y."/>
            <person name="Kane L.T."/>
            <person name="Ebling H."/>
            <person name="Zhang L."/>
            <person name="Liu B."/>
            <person name="Eaton Z."/>
            <person name="Mclaughlin S."/>
            <person name="Kingan S."/>
            <person name="Baybayan P."/>
            <person name="Concepcion G."/>
            <person name="Jordan M."/>
            <person name="Riva A."/>
            <person name="Barbazuk W."/>
            <person name="Harkins T."/>
        </authorList>
    </citation>
    <scope>NUCLEOTIDE SEQUENCE [LARGE SCALE GENOMIC DNA]</scope>
    <source>
        <strain evidence="12">cv. Jamaican Lion 4</strain>
        <tissue evidence="11">Leaf</tissue>
    </source>
</reference>
<comment type="similarity">
    <text evidence="3 10">Belongs to the nonaspanin (TM9SF) (TC 9.A.2) family.</text>
</comment>
<evidence type="ECO:0000313" key="11">
    <source>
        <dbReference type="EMBL" id="KAF4397262.1"/>
    </source>
</evidence>
<dbReference type="AlphaFoldDB" id="A0A7J6HPR3"/>
<evidence type="ECO:0000256" key="10">
    <source>
        <dbReference type="RuleBase" id="RU363079"/>
    </source>
</evidence>
<evidence type="ECO:0000313" key="12">
    <source>
        <dbReference type="Proteomes" id="UP000583929"/>
    </source>
</evidence>
<evidence type="ECO:0000256" key="9">
    <source>
        <dbReference type="ARBA" id="ARBA00023136"/>
    </source>
</evidence>
<evidence type="ECO:0000256" key="7">
    <source>
        <dbReference type="ARBA" id="ARBA00022989"/>
    </source>
</evidence>
<feature type="transmembrane region" description="Helical" evidence="10">
    <location>
        <begin position="524"/>
        <end position="547"/>
    </location>
</feature>
<dbReference type="Pfam" id="PF02990">
    <property type="entry name" value="EMP70"/>
    <property type="match status" value="2"/>
</dbReference>
<organism evidence="11 12">
    <name type="scientific">Cannabis sativa</name>
    <name type="common">Hemp</name>
    <name type="synonym">Marijuana</name>
    <dbReference type="NCBI Taxonomy" id="3483"/>
    <lineage>
        <taxon>Eukaryota</taxon>
        <taxon>Viridiplantae</taxon>
        <taxon>Streptophyta</taxon>
        <taxon>Embryophyta</taxon>
        <taxon>Tracheophyta</taxon>
        <taxon>Spermatophyta</taxon>
        <taxon>Magnoliopsida</taxon>
        <taxon>eudicotyledons</taxon>
        <taxon>Gunneridae</taxon>
        <taxon>Pentapetalae</taxon>
        <taxon>rosids</taxon>
        <taxon>fabids</taxon>
        <taxon>Rosales</taxon>
        <taxon>Cannabaceae</taxon>
        <taxon>Cannabis</taxon>
    </lineage>
</organism>
<keyword evidence="12" id="KW-1185">Reference proteome</keyword>
<evidence type="ECO:0000256" key="2">
    <source>
        <dbReference type="ARBA" id="ARBA00004653"/>
    </source>
</evidence>
<dbReference type="InterPro" id="IPR000175">
    <property type="entry name" value="Na/ntran_symport"/>
</dbReference>
<name>A0A7J6HPR3_CANSA</name>
<comment type="caution">
    <text evidence="11">The sequence shown here is derived from an EMBL/GenBank/DDBJ whole genome shotgun (WGS) entry which is preliminary data.</text>
</comment>
<evidence type="ECO:0000256" key="8">
    <source>
        <dbReference type="ARBA" id="ARBA00023034"/>
    </source>
</evidence>
<gene>
    <name evidence="11" type="ORF">G4B88_009108</name>
</gene>
<keyword evidence="6" id="KW-0967">Endosome</keyword>
<dbReference type="GO" id="GO:0010008">
    <property type="term" value="C:endosome membrane"/>
    <property type="evidence" value="ECO:0007669"/>
    <property type="project" value="UniProtKB-SubCell"/>
</dbReference>
<keyword evidence="8" id="KW-0333">Golgi apparatus</keyword>
<sequence length="634" mass="73113">MELEFLLIIFCLLILGCYGNTNRTQIRSDSLNYTTYKAGDSVPLYVTKLGPFQNPSEKYHYFDLPLCKPDYFNEKKQTFGEILNGDHLINAPYEIEFLVEKKSIVTCSKNLSKEQVFRFRTAIERNYYLQIYHDDMPLFLFIGRVDKKGRYLLHNHIHFQVFVYENQIVKIKVVPHHYEDEVDLIEDKETYVEFGYSVEWVKVYIPLVKSTKIKYSKSSKYMDIHWFSLLNSCAIALVLIGLFVKLYIRVFKKEFPEGSHDEESGSNQGERGWKCIQDDVFRIPSHKSLLAASLGSGTQLLTLRRWNRHGGFEIRIFEELGFGKHFPWEEEDESTMLILVLGISGVFYPHNRGGLSTALFVIYTTTSTISGYISTSLYCHFGGTNWLGNLLLTECLFSGPLFITFCLLNSIATAYKATASALPFNTIMKISLLWSLISFPLLLLGGMFGKRNNKAELQPICPSNKVKLLAHPLTTSSVAREIPTLPWFRRALPQIALAGALPFSVMYLELFFAISTVWGHGTYISYKVLFITFVLVLFFIALVNACLTCRQFLAEDHKWWWRSFFRGGSVGLYVYCFCIYYYYVKSHWSGFLQVSFFFGYMAIISYGISLMFGSVSFAASFLCVHYMYHPIKHN</sequence>